<evidence type="ECO:0000256" key="1">
    <source>
        <dbReference type="ARBA" id="ARBA00010394"/>
    </source>
</evidence>
<protein>
    <submittedName>
        <fullName evidence="6">Importin subunit alpha-4</fullName>
    </submittedName>
</protein>
<keyword evidence="2" id="KW-0813">Transport</keyword>
<dbReference type="SUPFAM" id="SSF48371">
    <property type="entry name" value="ARM repeat"/>
    <property type="match status" value="1"/>
</dbReference>
<evidence type="ECO:0000256" key="5">
    <source>
        <dbReference type="SAM" id="MobiDB-lite"/>
    </source>
</evidence>
<feature type="coiled-coil region" evidence="4">
    <location>
        <begin position="47"/>
        <end position="114"/>
    </location>
</feature>
<sequence length="517" mass="60563">MSSHFKLKQKQRTQSFKKTMTRERSVSKRRQFIIQLSKNKKEQNLYRRRQKLQNDFLKSQLQNFENQNGNTPALIKLHLQKNDLVSVSNLIKQLEEKLGSVDEIREIAQQLEEEDLYPFLISLIEKDSNVVLCLNSLSILTSVGSTIPKMFPYFIEQGLLDRCLQVLKIDSLQYNSLRLSNLEYDEDFSLLKIIIQLFIEILEETQKIKIKRETLWCFSCFLSKRPLPDFNDYKEFLPYVYKSIYKKDEDILIDTFNILASITTDKENIQIIIDSADISHSINLLSHKSHGVQSAVVKLIGNIVSGTDEQTDYVIKLSVLPGLVSLLSNEKSFLRRQACWVCSNILCQRVHIPTVSDYGIIKILQDIIKNDFFDVKREAIFCFSKIFTLSEPEFIMKITTKKLIKRLIQFFDIADQQLVYLVLKIFRDYLVVGNDLYQINNLEENVSLILLEEYSVFKKIEKLISHKNQQICYLSRQIIDWVVENQTEIDMSEEMNEQPLSFDTNTQLQIINIMNKK</sequence>
<dbReference type="Gene3D" id="1.25.10.10">
    <property type="entry name" value="Leucine-rich Repeat Variant"/>
    <property type="match status" value="1"/>
</dbReference>
<comment type="similarity">
    <text evidence="1">Belongs to the importin alpha family.</text>
</comment>
<gene>
    <name evidence="6" type="ORF">M0813_11899</name>
</gene>
<keyword evidence="7" id="KW-1185">Reference proteome</keyword>
<dbReference type="Pfam" id="PF00514">
    <property type="entry name" value="Arm"/>
    <property type="match status" value="1"/>
</dbReference>
<evidence type="ECO:0000313" key="6">
    <source>
        <dbReference type="EMBL" id="KAJ6254852.1"/>
    </source>
</evidence>
<feature type="compositionally biased region" description="Basic residues" evidence="5">
    <location>
        <begin position="1"/>
        <end position="11"/>
    </location>
</feature>
<keyword evidence="3" id="KW-0653">Protein transport</keyword>
<dbReference type="InterPro" id="IPR000225">
    <property type="entry name" value="Armadillo"/>
</dbReference>
<dbReference type="EMBL" id="JAOAOG010000016">
    <property type="protein sequence ID" value="KAJ6254852.1"/>
    <property type="molecule type" value="Genomic_DNA"/>
</dbReference>
<evidence type="ECO:0000256" key="4">
    <source>
        <dbReference type="SAM" id="Coils"/>
    </source>
</evidence>
<dbReference type="SMART" id="SM00185">
    <property type="entry name" value="ARM"/>
    <property type="match status" value="2"/>
</dbReference>
<evidence type="ECO:0000256" key="2">
    <source>
        <dbReference type="ARBA" id="ARBA00022448"/>
    </source>
</evidence>
<organism evidence="6 7">
    <name type="scientific">Anaeramoeba flamelloides</name>
    <dbReference type="NCBI Taxonomy" id="1746091"/>
    <lineage>
        <taxon>Eukaryota</taxon>
        <taxon>Metamonada</taxon>
        <taxon>Anaeramoebidae</taxon>
        <taxon>Anaeramoeba</taxon>
    </lineage>
</organism>
<keyword evidence="4" id="KW-0175">Coiled coil</keyword>
<proteinExistence type="inferred from homology"/>
<accession>A0ABQ8ZDA3</accession>
<dbReference type="PANTHER" id="PTHR23316">
    <property type="entry name" value="IMPORTIN ALPHA"/>
    <property type="match status" value="1"/>
</dbReference>
<feature type="region of interest" description="Disordered" evidence="5">
    <location>
        <begin position="1"/>
        <end position="23"/>
    </location>
</feature>
<name>A0ABQ8ZDA3_9EUKA</name>
<dbReference type="Proteomes" id="UP001150062">
    <property type="component" value="Unassembled WGS sequence"/>
</dbReference>
<comment type="caution">
    <text evidence="6">The sequence shown here is derived from an EMBL/GenBank/DDBJ whole genome shotgun (WGS) entry which is preliminary data.</text>
</comment>
<dbReference type="InterPro" id="IPR016024">
    <property type="entry name" value="ARM-type_fold"/>
</dbReference>
<reference evidence="6" key="1">
    <citation type="submission" date="2022-08" db="EMBL/GenBank/DDBJ databases">
        <title>Novel sulfate-reducing endosymbionts in the free-living metamonad Anaeramoeba.</title>
        <authorList>
            <person name="Jerlstrom-Hultqvist J."/>
            <person name="Cepicka I."/>
            <person name="Gallot-Lavallee L."/>
            <person name="Salas-Leiva D."/>
            <person name="Curtis B.A."/>
            <person name="Zahonova K."/>
            <person name="Pipaliya S."/>
            <person name="Dacks J."/>
            <person name="Roger A.J."/>
        </authorList>
    </citation>
    <scope>NUCLEOTIDE SEQUENCE</scope>
    <source>
        <strain evidence="6">Schooner1</strain>
    </source>
</reference>
<dbReference type="InterPro" id="IPR011989">
    <property type="entry name" value="ARM-like"/>
</dbReference>
<evidence type="ECO:0000313" key="7">
    <source>
        <dbReference type="Proteomes" id="UP001150062"/>
    </source>
</evidence>
<evidence type="ECO:0000256" key="3">
    <source>
        <dbReference type="ARBA" id="ARBA00022927"/>
    </source>
</evidence>